<proteinExistence type="predicted"/>
<gene>
    <name evidence="1" type="ORF">WN51_03049</name>
</gene>
<protein>
    <submittedName>
        <fullName evidence="1">Uncharacterized protein</fullName>
    </submittedName>
</protein>
<keyword evidence="2" id="KW-1185">Reference proteome</keyword>
<dbReference type="EMBL" id="KQ435828">
    <property type="protein sequence ID" value="KOX71904.1"/>
    <property type="molecule type" value="Genomic_DNA"/>
</dbReference>
<dbReference type="Proteomes" id="UP000053105">
    <property type="component" value="Unassembled WGS sequence"/>
</dbReference>
<evidence type="ECO:0000313" key="2">
    <source>
        <dbReference type="Proteomes" id="UP000053105"/>
    </source>
</evidence>
<sequence>MLRITTKTLITARSWDFHWITSRMEDFSLITTELQLTAVSRISFAIMVHEWGKRKKVKEARVQDFGSGIRDICYELALQFLLMAKCYKNDELISLDKLRTSLRNMEIEILKQNKEAESRIELRVAYPTFNFARAEDAKRRNYFENNQIPGRVPGRAGLENFQTTGDMSETVRTRTLICKNKKKIEGKHIYLLTKIIGKQIEDLALSFRKHRIINILGTRMAINEQQTRVLQIIRVIEEMVPIAQRTWKGKFQSLVAGLSSAKMIGVTFYFHTSQRCTLLTGEAKCLGIIASRKRSIQSQTTTNETKENDVETCSHMYSQPRTDMPDSSFGERGHVDVYLRHLRARMKEWDNGKRDESQRSETNGLLLKNSVQCNNIRTIDEHEGVKFESDKLKCTEVVRALIYTDLFSASEKDIRRDLLAANTLLE</sequence>
<name>A0A0N0BEH7_9HYME</name>
<dbReference type="AlphaFoldDB" id="A0A0N0BEH7"/>
<reference evidence="1 2" key="1">
    <citation type="submission" date="2015-07" db="EMBL/GenBank/DDBJ databases">
        <title>The genome of Melipona quadrifasciata.</title>
        <authorList>
            <person name="Pan H."/>
            <person name="Kapheim K."/>
        </authorList>
    </citation>
    <scope>NUCLEOTIDE SEQUENCE [LARGE SCALE GENOMIC DNA]</scope>
    <source>
        <strain evidence="1">0111107301</strain>
        <tissue evidence="1">Whole body</tissue>
    </source>
</reference>
<accession>A0A0N0BEH7</accession>
<organism evidence="1 2">
    <name type="scientific">Melipona quadrifasciata</name>
    <dbReference type="NCBI Taxonomy" id="166423"/>
    <lineage>
        <taxon>Eukaryota</taxon>
        <taxon>Metazoa</taxon>
        <taxon>Ecdysozoa</taxon>
        <taxon>Arthropoda</taxon>
        <taxon>Hexapoda</taxon>
        <taxon>Insecta</taxon>
        <taxon>Pterygota</taxon>
        <taxon>Neoptera</taxon>
        <taxon>Endopterygota</taxon>
        <taxon>Hymenoptera</taxon>
        <taxon>Apocrita</taxon>
        <taxon>Aculeata</taxon>
        <taxon>Apoidea</taxon>
        <taxon>Anthophila</taxon>
        <taxon>Apidae</taxon>
        <taxon>Melipona</taxon>
    </lineage>
</organism>
<evidence type="ECO:0000313" key="1">
    <source>
        <dbReference type="EMBL" id="KOX71904.1"/>
    </source>
</evidence>